<reference key="2">
    <citation type="submission" date="2011-08" db="EMBL/GenBank/DDBJ databases">
        <title>Genome sequence of Naumovozyma castellii.</title>
        <authorList>
            <person name="Gordon J.L."/>
            <person name="Armisen D."/>
            <person name="Proux-Wera E."/>
            <person name="OhEigeartaigh S.S."/>
            <person name="Byrne K.P."/>
            <person name="Wolfe K.H."/>
        </authorList>
    </citation>
    <scope>NUCLEOTIDE SEQUENCE</scope>
    <source>
        <strain>Type strain:CBS 4309</strain>
    </source>
</reference>
<proteinExistence type="inferred from homology"/>
<dbReference type="InterPro" id="IPR013238">
    <property type="entry name" value="RNA_pol_III_Rbc25"/>
</dbReference>
<evidence type="ECO:0000259" key="9">
    <source>
        <dbReference type="Pfam" id="PF08292"/>
    </source>
</evidence>
<dbReference type="InParanoid" id="G0VGU2"/>
<dbReference type="PANTHER" id="PTHR12709:SF1">
    <property type="entry name" value="DNA-DIRECTED RNA POLYMERASE III SUBUNIT RPC8"/>
    <property type="match status" value="1"/>
</dbReference>
<dbReference type="HOGENOM" id="CLU_073901_1_1_1"/>
<reference evidence="10 11" key="1">
    <citation type="journal article" date="2011" name="Proc. Natl. Acad. Sci. U.S.A.">
        <title>Evolutionary erosion of yeast sex chromosomes by mating-type switching accidents.</title>
        <authorList>
            <person name="Gordon J.L."/>
            <person name="Armisen D."/>
            <person name="Proux-Wera E."/>
            <person name="Oheigeartaigh S.S."/>
            <person name="Byrne K.P."/>
            <person name="Wolfe K.H."/>
        </authorList>
    </citation>
    <scope>NUCLEOTIDE SEQUENCE [LARGE SCALE GENOMIC DNA]</scope>
    <source>
        <strain evidence="11">ATCC 76901 / BCRC 22586 / CBS 4309 / NBRC 1992 / NRRL Y-12630</strain>
    </source>
</reference>
<dbReference type="OMA" id="LGPTLWW"/>
<evidence type="ECO:0000256" key="1">
    <source>
        <dbReference type="ARBA" id="ARBA00004123"/>
    </source>
</evidence>
<comment type="subcellular location">
    <subcellularLocation>
        <location evidence="1 6">Nucleus</location>
    </subcellularLocation>
</comment>
<dbReference type="AlphaFoldDB" id="G0VGU2"/>
<dbReference type="InterPro" id="IPR012340">
    <property type="entry name" value="NA-bd_OB-fold"/>
</dbReference>
<dbReference type="Gene3D" id="2.40.50.140">
    <property type="entry name" value="Nucleic acid-binding proteins"/>
    <property type="match status" value="1"/>
</dbReference>
<dbReference type="FunFam" id="2.40.50.140:FF:000221">
    <property type="entry name" value="DNA-directed RNA polymerase III subunit"/>
    <property type="match status" value="1"/>
</dbReference>
<dbReference type="Pfam" id="PF03876">
    <property type="entry name" value="SHS2_Rpb7-N"/>
    <property type="match status" value="1"/>
</dbReference>
<dbReference type="PANTHER" id="PTHR12709">
    <property type="entry name" value="DNA-DIRECTED RNA POLYMERASE II, III"/>
    <property type="match status" value="1"/>
</dbReference>
<dbReference type="SUPFAM" id="SSF50249">
    <property type="entry name" value="Nucleic acid-binding proteins"/>
    <property type="match status" value="1"/>
</dbReference>
<dbReference type="KEGG" id="ncs:NCAS_0F02290"/>
<dbReference type="InterPro" id="IPR036898">
    <property type="entry name" value="RNA_pol_Rpb7-like_N_sf"/>
</dbReference>
<evidence type="ECO:0000256" key="2">
    <source>
        <dbReference type="ARBA" id="ARBA00009307"/>
    </source>
</evidence>
<dbReference type="InterPro" id="IPR045113">
    <property type="entry name" value="Rpb7-like"/>
</dbReference>
<dbReference type="GO" id="GO:0005666">
    <property type="term" value="C:RNA polymerase III complex"/>
    <property type="evidence" value="ECO:0007669"/>
    <property type="project" value="EnsemblFungi"/>
</dbReference>
<dbReference type="FunCoup" id="G0VGU2">
    <property type="interactions" value="780"/>
</dbReference>
<evidence type="ECO:0000313" key="10">
    <source>
        <dbReference type="EMBL" id="CCC70713.1"/>
    </source>
</evidence>
<evidence type="ECO:0000313" key="11">
    <source>
        <dbReference type="Proteomes" id="UP000001640"/>
    </source>
</evidence>
<keyword evidence="4 6" id="KW-0804">Transcription</keyword>
<comment type="function">
    <text evidence="6">DNA-dependent RNA polymerase which catalyzes the transcription of DNA into RNA using the four ribonucleoside triphosphates as substrates.</text>
</comment>
<evidence type="ECO:0000256" key="7">
    <source>
        <dbReference type="SAM" id="MobiDB-lite"/>
    </source>
</evidence>
<keyword evidence="11" id="KW-1185">Reference proteome</keyword>
<dbReference type="STRING" id="1064592.G0VGU2"/>
<evidence type="ECO:0000256" key="4">
    <source>
        <dbReference type="ARBA" id="ARBA00023163"/>
    </source>
</evidence>
<dbReference type="GO" id="GO:0006386">
    <property type="term" value="P:termination of RNA polymerase III transcription"/>
    <property type="evidence" value="ECO:0007669"/>
    <property type="project" value="EnsemblFungi"/>
</dbReference>
<organism evidence="10 11">
    <name type="scientific">Naumovozyma castellii</name>
    <name type="common">Yeast</name>
    <name type="synonym">Saccharomyces castellii</name>
    <dbReference type="NCBI Taxonomy" id="27288"/>
    <lineage>
        <taxon>Eukaryota</taxon>
        <taxon>Fungi</taxon>
        <taxon>Dikarya</taxon>
        <taxon>Ascomycota</taxon>
        <taxon>Saccharomycotina</taxon>
        <taxon>Saccharomycetes</taxon>
        <taxon>Saccharomycetales</taxon>
        <taxon>Saccharomycetaceae</taxon>
        <taxon>Naumovozyma</taxon>
    </lineage>
</organism>
<dbReference type="GO" id="GO:0003677">
    <property type="term" value="F:DNA binding"/>
    <property type="evidence" value="ECO:0007669"/>
    <property type="project" value="InterPro"/>
</dbReference>
<keyword evidence="5 6" id="KW-0539">Nucleus</keyword>
<comment type="similarity">
    <text evidence="2">Belongs to the eukaryotic RPB7/RPC8 RNA polymerase subunit family.</text>
</comment>
<dbReference type="EMBL" id="HE576757">
    <property type="protein sequence ID" value="CCC70713.1"/>
    <property type="molecule type" value="Genomic_DNA"/>
</dbReference>
<feature type="domain" description="RNA polymerase Rpb7-like N-terminal" evidence="8">
    <location>
        <begin position="8"/>
        <end position="64"/>
    </location>
</feature>
<dbReference type="Proteomes" id="UP000001640">
    <property type="component" value="Chromosome 6"/>
</dbReference>
<evidence type="ECO:0000256" key="3">
    <source>
        <dbReference type="ARBA" id="ARBA00022478"/>
    </source>
</evidence>
<accession>G0VGU2</accession>
<dbReference type="GO" id="GO:0006384">
    <property type="term" value="P:transcription initiation at RNA polymerase III promoter"/>
    <property type="evidence" value="ECO:0007669"/>
    <property type="project" value="EnsemblFungi"/>
</dbReference>
<dbReference type="GeneID" id="96904361"/>
<dbReference type="FunFam" id="3.30.1490.120:FF:000005">
    <property type="entry name" value="DNA-directed RNA polymerase III subunit"/>
    <property type="match status" value="1"/>
</dbReference>
<dbReference type="InterPro" id="IPR005576">
    <property type="entry name" value="Rpb7-like_N"/>
</dbReference>
<feature type="compositionally biased region" description="Basic and acidic residues" evidence="7">
    <location>
        <begin position="176"/>
        <end position="194"/>
    </location>
</feature>
<gene>
    <name evidence="10" type="primary">NCAS0F02290</name>
    <name evidence="10" type="ordered locus">NCAS_0F02290</name>
</gene>
<dbReference type="GO" id="GO:0042797">
    <property type="term" value="P:tRNA transcription by RNA polymerase III"/>
    <property type="evidence" value="ECO:0007669"/>
    <property type="project" value="EnsemblFungi"/>
</dbReference>
<sequence>MFILSKISDLVRIPPDQFHRDTISSITHELNNKYADKIVPHIGLCITIYDILEVDEGQLKPGDGASYINVTFRALIFKPFVGEIVTGWISKCTAEGIKVSMLGMFNDVFIPQKMLFEGCYYSPEDSAWVWPMDEETKLYFDVNEKIRFRIEQEVFVDVKPKSPKERELEQQQLQRQQEENGKEGEDKEKDNEVEIIKIEKPPAYALLGSCQTDGMGLVSWWE</sequence>
<name>G0VGU2_NAUCA</name>
<dbReference type="GO" id="GO:0003899">
    <property type="term" value="F:DNA-directed RNA polymerase activity"/>
    <property type="evidence" value="ECO:0007669"/>
    <property type="project" value="EnsemblFungi"/>
</dbReference>
<dbReference type="eggNOG" id="KOG3297">
    <property type="taxonomic scope" value="Eukaryota"/>
</dbReference>
<dbReference type="SUPFAM" id="SSF88798">
    <property type="entry name" value="N-terminal, heterodimerisation domain of RBP7 (RpoE)"/>
    <property type="match status" value="1"/>
</dbReference>
<dbReference type="Gene3D" id="3.30.1490.120">
    <property type="entry name" value="RNA polymerase Rpb7-like, N-terminal domain"/>
    <property type="match status" value="1"/>
</dbReference>
<keyword evidence="3 6" id="KW-0240">DNA-directed RNA polymerase</keyword>
<dbReference type="Pfam" id="PF08292">
    <property type="entry name" value="RNA_pol_Rbc25"/>
    <property type="match status" value="1"/>
</dbReference>
<dbReference type="OrthoDB" id="10256606at2759"/>
<dbReference type="InterPro" id="IPR004519">
    <property type="entry name" value="RNAP_E/RPC8"/>
</dbReference>
<evidence type="ECO:0000256" key="6">
    <source>
        <dbReference type="RuleBase" id="RU369086"/>
    </source>
</evidence>
<protein>
    <recommendedName>
        <fullName evidence="6">DNA-directed RNA polymerase subunit</fullName>
    </recommendedName>
</protein>
<dbReference type="CDD" id="cd04330">
    <property type="entry name" value="RNAP_III_Rpc25_N"/>
    <property type="match status" value="1"/>
</dbReference>
<evidence type="ECO:0000259" key="8">
    <source>
        <dbReference type="Pfam" id="PF03876"/>
    </source>
</evidence>
<dbReference type="RefSeq" id="XP_003677068.1">
    <property type="nucleotide sequence ID" value="XM_003677020.1"/>
</dbReference>
<feature type="domain" description="RNA polymerase III subunit Rpc25" evidence="9">
    <location>
        <begin position="83"/>
        <end position="221"/>
    </location>
</feature>
<evidence type="ECO:0000256" key="5">
    <source>
        <dbReference type="ARBA" id="ARBA00023242"/>
    </source>
</evidence>
<feature type="region of interest" description="Disordered" evidence="7">
    <location>
        <begin position="161"/>
        <end position="194"/>
    </location>
</feature>
<dbReference type="NCBIfam" id="TIGR00448">
    <property type="entry name" value="rpoE"/>
    <property type="match status" value="1"/>
</dbReference>
<dbReference type="GO" id="GO:0000785">
    <property type="term" value="C:chromatin"/>
    <property type="evidence" value="ECO:0007669"/>
    <property type="project" value="EnsemblFungi"/>
</dbReference>